<dbReference type="Pfam" id="PF00005">
    <property type="entry name" value="ABC_tran"/>
    <property type="match status" value="1"/>
</dbReference>
<evidence type="ECO:0000256" key="3">
    <source>
        <dbReference type="ARBA" id="ARBA00022741"/>
    </source>
</evidence>
<dbReference type="PANTHER" id="PTHR46743:SF2">
    <property type="entry name" value="TEICHOIC ACIDS EXPORT ATP-BINDING PROTEIN TAGH"/>
    <property type="match status" value="1"/>
</dbReference>
<dbReference type="RefSeq" id="WP_278157829.1">
    <property type="nucleotide sequence ID" value="NZ_CP121252.1"/>
</dbReference>
<keyword evidence="4 6" id="KW-0067">ATP-binding</keyword>
<keyword evidence="2" id="KW-0813">Transport</keyword>
<dbReference type="EMBL" id="CP121252">
    <property type="protein sequence ID" value="WFP16732.1"/>
    <property type="molecule type" value="Genomic_DNA"/>
</dbReference>
<dbReference type="InterPro" id="IPR027417">
    <property type="entry name" value="P-loop_NTPase"/>
</dbReference>
<dbReference type="GO" id="GO:0005524">
    <property type="term" value="F:ATP binding"/>
    <property type="evidence" value="ECO:0007669"/>
    <property type="project" value="UniProtKB-KW"/>
</dbReference>
<keyword evidence="3" id="KW-0547">Nucleotide-binding</keyword>
<dbReference type="SUPFAM" id="SSF52540">
    <property type="entry name" value="P-loop containing nucleoside triphosphate hydrolases"/>
    <property type="match status" value="1"/>
</dbReference>
<evidence type="ECO:0000256" key="4">
    <source>
        <dbReference type="ARBA" id="ARBA00022840"/>
    </source>
</evidence>
<name>A0ABY8H6G2_9MICC</name>
<dbReference type="Proteomes" id="UP001219037">
    <property type="component" value="Chromosome"/>
</dbReference>
<feature type="domain" description="ABC transporter" evidence="5">
    <location>
        <begin position="19"/>
        <end position="246"/>
    </location>
</feature>
<dbReference type="InterPro" id="IPR003593">
    <property type="entry name" value="AAA+_ATPase"/>
</dbReference>
<evidence type="ECO:0000256" key="1">
    <source>
        <dbReference type="ARBA" id="ARBA00005417"/>
    </source>
</evidence>
<comment type="similarity">
    <text evidence="1">Belongs to the ABC transporter superfamily.</text>
</comment>
<dbReference type="SMART" id="SM00382">
    <property type="entry name" value="AAA"/>
    <property type="match status" value="1"/>
</dbReference>
<dbReference type="PROSITE" id="PS50893">
    <property type="entry name" value="ABC_TRANSPORTER_2"/>
    <property type="match status" value="1"/>
</dbReference>
<dbReference type="CDD" id="cd03220">
    <property type="entry name" value="ABC_KpsT_Wzt"/>
    <property type="match status" value="1"/>
</dbReference>
<proteinExistence type="inferred from homology"/>
<accession>A0ABY8H6G2</accession>
<dbReference type="InterPro" id="IPR015860">
    <property type="entry name" value="ABC_transpr_TagH-like"/>
</dbReference>
<evidence type="ECO:0000259" key="5">
    <source>
        <dbReference type="PROSITE" id="PS50893"/>
    </source>
</evidence>
<protein>
    <submittedName>
        <fullName evidence="6">ABC transporter ATP-binding protein</fullName>
    </submittedName>
</protein>
<keyword evidence="7" id="KW-1185">Reference proteome</keyword>
<dbReference type="InterPro" id="IPR050683">
    <property type="entry name" value="Bact_Polysacc_Export_ATP-bd"/>
</dbReference>
<evidence type="ECO:0000313" key="7">
    <source>
        <dbReference type="Proteomes" id="UP001219037"/>
    </source>
</evidence>
<sequence length="274" mass="29672">MTSADPRITVLADNIHLGYKVRTVQKSRNPLRFNTRRIIKPVLKGISFAAREGEFIGVIGRNGSGKSTLLRALSGLESVNTGRVYTSAKPQLLGVGAALIPNLSGSENVILGLLAMGYSPEEAEATRESVIDLAQIGPSINQPMNTYSSGMGARLKFAISVAAQPKILMVDEALATGDATFQERSKNAMDKMIEKAGTVFLVNHSRGSIEEMCTRVLWLEDGQIVADGDTKQKMEQYMTFASAIGRGELEYANTFLTAVKDTYAKQNPDLQLTP</sequence>
<dbReference type="InterPro" id="IPR003439">
    <property type="entry name" value="ABC_transporter-like_ATP-bd"/>
</dbReference>
<dbReference type="Gene3D" id="3.40.50.300">
    <property type="entry name" value="P-loop containing nucleotide triphosphate hydrolases"/>
    <property type="match status" value="1"/>
</dbReference>
<reference evidence="6 7" key="1">
    <citation type="submission" date="2023-04" db="EMBL/GenBank/DDBJ databases">
        <title>Funneling lignin-derived compounds into biodiesel using alkali-halophilic Citricoccus sp. P2.</title>
        <authorList>
            <person name="Luo C.-B."/>
        </authorList>
    </citation>
    <scope>NUCLEOTIDE SEQUENCE [LARGE SCALE GENOMIC DNA]</scope>
    <source>
        <strain evidence="6 7">P2</strain>
    </source>
</reference>
<organism evidence="6 7">
    <name type="scientific">Citricoccus muralis</name>
    <dbReference type="NCBI Taxonomy" id="169134"/>
    <lineage>
        <taxon>Bacteria</taxon>
        <taxon>Bacillati</taxon>
        <taxon>Actinomycetota</taxon>
        <taxon>Actinomycetes</taxon>
        <taxon>Micrococcales</taxon>
        <taxon>Micrococcaceae</taxon>
        <taxon>Citricoccus</taxon>
    </lineage>
</organism>
<gene>
    <name evidence="6" type="ORF">P8192_00970</name>
</gene>
<dbReference type="PANTHER" id="PTHR46743">
    <property type="entry name" value="TEICHOIC ACIDS EXPORT ATP-BINDING PROTEIN TAGH"/>
    <property type="match status" value="1"/>
</dbReference>
<evidence type="ECO:0000256" key="2">
    <source>
        <dbReference type="ARBA" id="ARBA00022448"/>
    </source>
</evidence>
<evidence type="ECO:0000313" key="6">
    <source>
        <dbReference type="EMBL" id="WFP16732.1"/>
    </source>
</evidence>